<dbReference type="Proteomes" id="UP001519460">
    <property type="component" value="Unassembled WGS sequence"/>
</dbReference>
<dbReference type="EMBL" id="JACVVK020000265">
    <property type="protein sequence ID" value="KAK7481277.1"/>
    <property type="molecule type" value="Genomic_DNA"/>
</dbReference>
<reference evidence="1 2" key="1">
    <citation type="journal article" date="2023" name="Sci. Data">
        <title>Genome assembly of the Korean intertidal mud-creeper Batillaria attramentaria.</title>
        <authorList>
            <person name="Patra A.K."/>
            <person name="Ho P.T."/>
            <person name="Jun S."/>
            <person name="Lee S.J."/>
            <person name="Kim Y."/>
            <person name="Won Y.J."/>
        </authorList>
    </citation>
    <scope>NUCLEOTIDE SEQUENCE [LARGE SCALE GENOMIC DNA]</scope>
    <source>
        <strain evidence="1">Wonlab-2016</strain>
    </source>
</reference>
<keyword evidence="2" id="KW-1185">Reference proteome</keyword>
<gene>
    <name evidence="1" type="ORF">BaRGS_00027537</name>
</gene>
<evidence type="ECO:0000313" key="1">
    <source>
        <dbReference type="EMBL" id="KAK7481277.1"/>
    </source>
</evidence>
<comment type="caution">
    <text evidence="1">The sequence shown here is derived from an EMBL/GenBank/DDBJ whole genome shotgun (WGS) entry which is preliminary data.</text>
</comment>
<proteinExistence type="predicted"/>
<organism evidence="1 2">
    <name type="scientific">Batillaria attramentaria</name>
    <dbReference type="NCBI Taxonomy" id="370345"/>
    <lineage>
        <taxon>Eukaryota</taxon>
        <taxon>Metazoa</taxon>
        <taxon>Spiralia</taxon>
        <taxon>Lophotrochozoa</taxon>
        <taxon>Mollusca</taxon>
        <taxon>Gastropoda</taxon>
        <taxon>Caenogastropoda</taxon>
        <taxon>Sorbeoconcha</taxon>
        <taxon>Cerithioidea</taxon>
        <taxon>Batillariidae</taxon>
        <taxon>Batillaria</taxon>
    </lineage>
</organism>
<accession>A0ABD0K3D3</accession>
<protein>
    <submittedName>
        <fullName evidence="1">Uncharacterized protein</fullName>
    </submittedName>
</protein>
<name>A0ABD0K3D3_9CAEN</name>
<sequence length="81" mass="8627">MYTQLACCGIGPITRANLGCLGFTEHQQAEVIDVATWCTHEPANETARLIPTGLPFSPGNNSHQLYIVASTSKSSEHALGV</sequence>
<evidence type="ECO:0000313" key="2">
    <source>
        <dbReference type="Proteomes" id="UP001519460"/>
    </source>
</evidence>
<dbReference type="AlphaFoldDB" id="A0ABD0K3D3"/>